<accession>A8AB52</accession>
<dbReference type="eggNOG" id="arCOG02994">
    <property type="taxonomic scope" value="Archaea"/>
</dbReference>
<dbReference type="HOGENOM" id="CLU_035527_4_2_2"/>
<sequence>MSQETLKAVLPSHIAKAKVVEKPWGREIWIANEPEYGGKILEIRKGYSTSVHYHKVKKETIYVDKGKLLVRSGDKEYVLEEGQAVTIEPYTVHQLVALEDVRLIEVSTQPLDERVRVEDPYAGKRKPEDL</sequence>
<dbReference type="STRING" id="453591.Igni_0974"/>
<feature type="domain" description="Cupin type-2" evidence="1">
    <location>
        <begin position="41"/>
        <end position="105"/>
    </location>
</feature>
<dbReference type="GeneID" id="5561810"/>
<dbReference type="EMBL" id="CP000816">
    <property type="protein sequence ID" value="ABU82154.1"/>
    <property type="molecule type" value="Genomic_DNA"/>
</dbReference>
<protein>
    <submittedName>
        <fullName evidence="2">Cupin 2, conserved barrel domain protein</fullName>
    </submittedName>
</protein>
<dbReference type="InterPro" id="IPR014710">
    <property type="entry name" value="RmlC-like_jellyroll"/>
</dbReference>
<evidence type="ECO:0000313" key="3">
    <source>
        <dbReference type="Proteomes" id="UP000000262"/>
    </source>
</evidence>
<name>A8AB52_IGNH4</name>
<keyword evidence="3" id="KW-1185">Reference proteome</keyword>
<evidence type="ECO:0000313" key="2">
    <source>
        <dbReference type="EMBL" id="ABU82154.1"/>
    </source>
</evidence>
<reference evidence="2 3" key="1">
    <citation type="journal article" date="2008" name="Genome Biol.">
        <title>A genomic analysis of the archaeal system Ignicoccus hospitalis-Nanoarchaeum equitans.</title>
        <authorList>
            <person name="Podar M."/>
            <person name="Anderson I."/>
            <person name="Makarova K.S."/>
            <person name="Elkins J.G."/>
            <person name="Ivanova N."/>
            <person name="Wall M.A."/>
            <person name="Lykidis A."/>
            <person name="Mavromatis K."/>
            <person name="Sun H."/>
            <person name="Hudson M.E."/>
            <person name="Chen W."/>
            <person name="Deciu C."/>
            <person name="Hutchison D."/>
            <person name="Eads J.R."/>
            <person name="Anderson A."/>
            <person name="Fernandes F."/>
            <person name="Szeto E."/>
            <person name="Lapidus A."/>
            <person name="Kyrpides N.C."/>
            <person name="Saier M.H.Jr."/>
            <person name="Richardson P.M."/>
            <person name="Rachel R."/>
            <person name="Huber H."/>
            <person name="Eisen J.A."/>
            <person name="Koonin E.V."/>
            <person name="Keller M."/>
            <person name="Stetter K.O."/>
        </authorList>
    </citation>
    <scope>NUCLEOTIDE SEQUENCE [LARGE SCALE GENOMIC DNA]</scope>
    <source>
        <strain evidence="3">KIN4/I / DSM 18386 / JCM 14125</strain>
    </source>
</reference>
<dbReference type="InterPro" id="IPR011051">
    <property type="entry name" value="RmlC_Cupin_sf"/>
</dbReference>
<gene>
    <name evidence="2" type="ordered locus">Igni_0974</name>
</gene>
<dbReference type="OrthoDB" id="374750at2157"/>
<dbReference type="Gene3D" id="2.60.120.10">
    <property type="entry name" value="Jelly Rolls"/>
    <property type="match status" value="1"/>
</dbReference>
<organism evidence="2 3">
    <name type="scientific">Ignicoccus hospitalis (strain KIN4/I / DSM 18386 / JCM 14125)</name>
    <dbReference type="NCBI Taxonomy" id="453591"/>
    <lineage>
        <taxon>Archaea</taxon>
        <taxon>Thermoproteota</taxon>
        <taxon>Thermoprotei</taxon>
        <taxon>Desulfurococcales</taxon>
        <taxon>Desulfurococcaceae</taxon>
        <taxon>Ignicoccus</taxon>
    </lineage>
</organism>
<dbReference type="KEGG" id="iho:Igni_0974"/>
<proteinExistence type="predicted"/>
<dbReference type="AlphaFoldDB" id="A8AB52"/>
<evidence type="ECO:0000259" key="1">
    <source>
        <dbReference type="Pfam" id="PF07883"/>
    </source>
</evidence>
<dbReference type="SUPFAM" id="SSF51182">
    <property type="entry name" value="RmlC-like cupins"/>
    <property type="match status" value="1"/>
</dbReference>
<dbReference type="RefSeq" id="WP_012123118.1">
    <property type="nucleotide sequence ID" value="NC_009776.1"/>
</dbReference>
<dbReference type="InterPro" id="IPR013096">
    <property type="entry name" value="Cupin_2"/>
</dbReference>
<dbReference type="Proteomes" id="UP000000262">
    <property type="component" value="Chromosome"/>
</dbReference>
<dbReference type="Pfam" id="PF07883">
    <property type="entry name" value="Cupin_2"/>
    <property type="match status" value="1"/>
</dbReference>